<evidence type="ECO:0000259" key="10">
    <source>
        <dbReference type="Pfam" id="PF04290"/>
    </source>
</evidence>
<gene>
    <name evidence="11" type="ORF">GH266_07145</name>
</gene>
<evidence type="ECO:0000313" key="11">
    <source>
        <dbReference type="EMBL" id="QGZ34303.1"/>
    </source>
</evidence>
<sequence length="181" mass="20084">MLAGLAWIDRLLGETLKPVVFVGMAALVAVITLQIVSRVFFTSVSWTEEVARFLLIWITFLGATLAYQQGRHIAVTLMRDNLPPAFKRIVTGAALLVTIAFLVALAWVGWRYTMLQSFQKSPSLRLPMNYVYVVMPITAALIALLSSIDLIRLLAGGSARKTPSEIDVELETQIHGEDRRV</sequence>
<dbReference type="EMBL" id="CP046908">
    <property type="protein sequence ID" value="QGZ34303.1"/>
    <property type="molecule type" value="Genomic_DNA"/>
</dbReference>
<keyword evidence="7 9" id="KW-0472">Membrane</keyword>
<keyword evidence="5 9" id="KW-0812">Transmembrane</keyword>
<dbReference type="OrthoDB" id="4964541at2"/>
<keyword evidence="3" id="KW-1003">Cell membrane</keyword>
<dbReference type="InterPro" id="IPR007387">
    <property type="entry name" value="TRAP_DctQ"/>
</dbReference>
<evidence type="ECO:0000256" key="4">
    <source>
        <dbReference type="ARBA" id="ARBA00022519"/>
    </source>
</evidence>
<dbReference type="Proteomes" id="UP000435648">
    <property type="component" value="Chromosome"/>
</dbReference>
<dbReference type="GO" id="GO:0015740">
    <property type="term" value="P:C4-dicarboxylate transport"/>
    <property type="evidence" value="ECO:0007669"/>
    <property type="project" value="TreeGrafter"/>
</dbReference>
<dbReference type="KEGG" id="siw:GH266_07145"/>
<evidence type="ECO:0000256" key="2">
    <source>
        <dbReference type="ARBA" id="ARBA00022448"/>
    </source>
</evidence>
<comment type="function">
    <text evidence="9">Part of the tripartite ATP-independent periplasmic (TRAP) transport system.</text>
</comment>
<dbReference type="GO" id="GO:0022857">
    <property type="term" value="F:transmembrane transporter activity"/>
    <property type="evidence" value="ECO:0007669"/>
    <property type="project" value="UniProtKB-UniRule"/>
</dbReference>
<comment type="subcellular location">
    <subcellularLocation>
        <location evidence="1 9">Cell inner membrane</location>
        <topology evidence="1 9">Multi-pass membrane protein</topology>
    </subcellularLocation>
</comment>
<dbReference type="GO" id="GO:0005886">
    <property type="term" value="C:plasma membrane"/>
    <property type="evidence" value="ECO:0007669"/>
    <property type="project" value="UniProtKB-SubCell"/>
</dbReference>
<comment type="subunit">
    <text evidence="9">The complex comprises the extracytoplasmic solute receptor protein and the two transmembrane proteins.</text>
</comment>
<evidence type="ECO:0000256" key="7">
    <source>
        <dbReference type="ARBA" id="ARBA00023136"/>
    </source>
</evidence>
<dbReference type="RefSeq" id="WP_158193277.1">
    <property type="nucleotide sequence ID" value="NZ_CP046908.1"/>
</dbReference>
<feature type="transmembrane region" description="Helical" evidence="9">
    <location>
        <begin position="130"/>
        <end position="151"/>
    </location>
</feature>
<evidence type="ECO:0000313" key="12">
    <source>
        <dbReference type="Proteomes" id="UP000435648"/>
    </source>
</evidence>
<name>A0A857C5T0_9HYPH</name>
<evidence type="ECO:0000256" key="8">
    <source>
        <dbReference type="ARBA" id="ARBA00038436"/>
    </source>
</evidence>
<evidence type="ECO:0000256" key="3">
    <source>
        <dbReference type="ARBA" id="ARBA00022475"/>
    </source>
</evidence>
<proteinExistence type="inferred from homology"/>
<reference evidence="11 12" key="1">
    <citation type="submission" date="2019-12" db="EMBL/GenBank/DDBJ databases">
        <title>The genome of Stappia indica PHM037.</title>
        <authorList>
            <person name="Kacar D."/>
            <person name="Galan B."/>
            <person name="Canedo L."/>
            <person name="Rodriguez P."/>
            <person name="de la Calle F."/>
            <person name="Garcia J.L."/>
        </authorList>
    </citation>
    <scope>NUCLEOTIDE SEQUENCE [LARGE SCALE GENOMIC DNA]</scope>
    <source>
        <strain evidence="11 12">PHM037</strain>
    </source>
</reference>
<feature type="transmembrane region" description="Helical" evidence="9">
    <location>
        <begin position="89"/>
        <end position="110"/>
    </location>
</feature>
<comment type="similarity">
    <text evidence="8 9">Belongs to the TRAP transporter small permease family.</text>
</comment>
<feature type="transmembrane region" description="Helical" evidence="9">
    <location>
        <begin position="50"/>
        <end position="68"/>
    </location>
</feature>
<accession>A0A857C5T0</accession>
<evidence type="ECO:0000256" key="6">
    <source>
        <dbReference type="ARBA" id="ARBA00022989"/>
    </source>
</evidence>
<evidence type="ECO:0000256" key="1">
    <source>
        <dbReference type="ARBA" id="ARBA00004429"/>
    </source>
</evidence>
<keyword evidence="4 9" id="KW-0997">Cell inner membrane</keyword>
<dbReference type="PANTHER" id="PTHR35011">
    <property type="entry name" value="2,3-DIKETO-L-GULONATE TRAP TRANSPORTER SMALL PERMEASE PROTEIN YIAM"/>
    <property type="match status" value="1"/>
</dbReference>
<feature type="domain" description="Tripartite ATP-independent periplasmic transporters DctQ component" evidence="10">
    <location>
        <begin position="27"/>
        <end position="155"/>
    </location>
</feature>
<organism evidence="11 12">
    <name type="scientific">Stappia indica</name>
    <dbReference type="NCBI Taxonomy" id="538381"/>
    <lineage>
        <taxon>Bacteria</taxon>
        <taxon>Pseudomonadati</taxon>
        <taxon>Pseudomonadota</taxon>
        <taxon>Alphaproteobacteria</taxon>
        <taxon>Hyphomicrobiales</taxon>
        <taxon>Stappiaceae</taxon>
        <taxon>Stappia</taxon>
    </lineage>
</organism>
<evidence type="ECO:0000256" key="9">
    <source>
        <dbReference type="RuleBase" id="RU369079"/>
    </source>
</evidence>
<evidence type="ECO:0000256" key="5">
    <source>
        <dbReference type="ARBA" id="ARBA00022692"/>
    </source>
</evidence>
<dbReference type="InterPro" id="IPR055348">
    <property type="entry name" value="DctQ"/>
</dbReference>
<protein>
    <recommendedName>
        <fullName evidence="9">TRAP transporter small permease protein</fullName>
    </recommendedName>
</protein>
<keyword evidence="2 9" id="KW-0813">Transport</keyword>
<dbReference type="PANTHER" id="PTHR35011:SF2">
    <property type="entry name" value="2,3-DIKETO-L-GULONATE TRAP TRANSPORTER SMALL PERMEASE PROTEIN YIAM"/>
    <property type="match status" value="1"/>
</dbReference>
<dbReference type="Pfam" id="PF04290">
    <property type="entry name" value="DctQ"/>
    <property type="match status" value="1"/>
</dbReference>
<keyword evidence="6 9" id="KW-1133">Transmembrane helix</keyword>
<feature type="transmembrane region" description="Helical" evidence="9">
    <location>
        <begin position="20"/>
        <end position="44"/>
    </location>
</feature>
<dbReference type="AlphaFoldDB" id="A0A857C5T0"/>